<name>A0ABS2D1K2_9SPHN</name>
<keyword evidence="1" id="KW-0732">Signal</keyword>
<dbReference type="EMBL" id="JAFEMC010000001">
    <property type="protein sequence ID" value="MBM6574790.1"/>
    <property type="molecule type" value="Genomic_DNA"/>
</dbReference>
<dbReference type="RefSeq" id="WP_204193086.1">
    <property type="nucleotide sequence ID" value="NZ_JAFEMC010000001.1"/>
</dbReference>
<feature type="signal peptide" evidence="1">
    <location>
        <begin position="1"/>
        <end position="16"/>
    </location>
</feature>
<keyword evidence="3" id="KW-1185">Reference proteome</keyword>
<dbReference type="Proteomes" id="UP000763641">
    <property type="component" value="Unassembled WGS sequence"/>
</dbReference>
<protein>
    <recommendedName>
        <fullName evidence="4">Lipoprotein</fullName>
    </recommendedName>
</protein>
<evidence type="ECO:0008006" key="4">
    <source>
        <dbReference type="Google" id="ProtNLM"/>
    </source>
</evidence>
<sequence>MILVRSAISIGALALAACQPPAPIDGPPDPAGARDDAYLPFTEPLRSELVGATVAVLRTLKPDHRCVDSRILRVPVAEAPAVVAHYRRALPNWKPLALTSPSRTQVAGLTNGQAVFAIVQPAGSQDGYAGLGIVTDTAWDADSKQRVAECLR</sequence>
<accession>A0ABS2D1K2</accession>
<evidence type="ECO:0000313" key="2">
    <source>
        <dbReference type="EMBL" id="MBM6574790.1"/>
    </source>
</evidence>
<dbReference type="PROSITE" id="PS51257">
    <property type="entry name" value="PROKAR_LIPOPROTEIN"/>
    <property type="match status" value="1"/>
</dbReference>
<reference evidence="2 3" key="1">
    <citation type="submission" date="2020-12" db="EMBL/GenBank/DDBJ databases">
        <title>Sphingomonas sp.</title>
        <authorList>
            <person name="Kim M.K."/>
        </authorList>
    </citation>
    <scope>NUCLEOTIDE SEQUENCE [LARGE SCALE GENOMIC DNA]</scope>
    <source>
        <strain evidence="2 3">BT552</strain>
    </source>
</reference>
<organism evidence="2 3">
    <name type="scientific">Sphingomonas longa</name>
    <dbReference type="NCBI Taxonomy" id="2778730"/>
    <lineage>
        <taxon>Bacteria</taxon>
        <taxon>Pseudomonadati</taxon>
        <taxon>Pseudomonadota</taxon>
        <taxon>Alphaproteobacteria</taxon>
        <taxon>Sphingomonadales</taxon>
        <taxon>Sphingomonadaceae</taxon>
        <taxon>Sphingomonas</taxon>
    </lineage>
</organism>
<comment type="caution">
    <text evidence="2">The sequence shown here is derived from an EMBL/GenBank/DDBJ whole genome shotgun (WGS) entry which is preliminary data.</text>
</comment>
<evidence type="ECO:0000313" key="3">
    <source>
        <dbReference type="Proteomes" id="UP000763641"/>
    </source>
</evidence>
<evidence type="ECO:0000256" key="1">
    <source>
        <dbReference type="SAM" id="SignalP"/>
    </source>
</evidence>
<gene>
    <name evidence="2" type="ORF">ILT43_00270</name>
</gene>
<proteinExistence type="predicted"/>
<feature type="chain" id="PRO_5046149882" description="Lipoprotein" evidence="1">
    <location>
        <begin position="17"/>
        <end position="152"/>
    </location>
</feature>